<evidence type="ECO:0000313" key="2">
    <source>
        <dbReference type="Proteomes" id="UP000029120"/>
    </source>
</evidence>
<organism evidence="1 2">
    <name type="scientific">Arabis alpina</name>
    <name type="common">Alpine rock-cress</name>
    <dbReference type="NCBI Taxonomy" id="50452"/>
    <lineage>
        <taxon>Eukaryota</taxon>
        <taxon>Viridiplantae</taxon>
        <taxon>Streptophyta</taxon>
        <taxon>Embryophyta</taxon>
        <taxon>Tracheophyta</taxon>
        <taxon>Spermatophyta</taxon>
        <taxon>Magnoliopsida</taxon>
        <taxon>eudicotyledons</taxon>
        <taxon>Gunneridae</taxon>
        <taxon>Pentapetalae</taxon>
        <taxon>rosids</taxon>
        <taxon>malvids</taxon>
        <taxon>Brassicales</taxon>
        <taxon>Brassicaceae</taxon>
        <taxon>Arabideae</taxon>
        <taxon>Arabis</taxon>
    </lineage>
</organism>
<evidence type="ECO:0000313" key="1">
    <source>
        <dbReference type="EMBL" id="KFK41686.1"/>
    </source>
</evidence>
<dbReference type="Proteomes" id="UP000029120">
    <property type="component" value="Chromosome 2"/>
</dbReference>
<keyword evidence="2" id="KW-1185">Reference proteome</keyword>
<dbReference type="Gramene" id="KFK41686">
    <property type="protein sequence ID" value="KFK41686"/>
    <property type="gene ID" value="AALP_AA2G159800"/>
</dbReference>
<proteinExistence type="predicted"/>
<dbReference type="AlphaFoldDB" id="A0A087HHT4"/>
<name>A0A087HHT4_ARAAL</name>
<dbReference type="PROSITE" id="PS51257">
    <property type="entry name" value="PROKAR_LIPOPROTEIN"/>
    <property type="match status" value="1"/>
</dbReference>
<reference evidence="2" key="1">
    <citation type="journal article" date="2015" name="Nat. Plants">
        <title>Genome expansion of Arabis alpina linked with retrotransposition and reduced symmetric DNA methylation.</title>
        <authorList>
            <person name="Willing E.M."/>
            <person name="Rawat V."/>
            <person name="Mandakova T."/>
            <person name="Maumus F."/>
            <person name="James G.V."/>
            <person name="Nordstroem K.J."/>
            <person name="Becker C."/>
            <person name="Warthmann N."/>
            <person name="Chica C."/>
            <person name="Szarzynska B."/>
            <person name="Zytnicki M."/>
            <person name="Albani M.C."/>
            <person name="Kiefer C."/>
            <person name="Bergonzi S."/>
            <person name="Castaings L."/>
            <person name="Mateos J.L."/>
            <person name="Berns M.C."/>
            <person name="Bujdoso N."/>
            <person name="Piofczyk T."/>
            <person name="de Lorenzo L."/>
            <person name="Barrero-Sicilia C."/>
            <person name="Mateos I."/>
            <person name="Piednoel M."/>
            <person name="Hagmann J."/>
            <person name="Chen-Min-Tao R."/>
            <person name="Iglesias-Fernandez R."/>
            <person name="Schuster S.C."/>
            <person name="Alonso-Blanco C."/>
            <person name="Roudier F."/>
            <person name="Carbonero P."/>
            <person name="Paz-Ares J."/>
            <person name="Davis S.J."/>
            <person name="Pecinka A."/>
            <person name="Quesneville H."/>
            <person name="Colot V."/>
            <person name="Lysak M.A."/>
            <person name="Weigel D."/>
            <person name="Coupland G."/>
            <person name="Schneeberger K."/>
        </authorList>
    </citation>
    <scope>NUCLEOTIDE SEQUENCE [LARGE SCALE GENOMIC DNA]</scope>
    <source>
        <strain evidence="2">cv. Pajares</strain>
    </source>
</reference>
<dbReference type="EMBL" id="CM002870">
    <property type="protein sequence ID" value="KFK41686.1"/>
    <property type="molecule type" value="Genomic_DNA"/>
</dbReference>
<sequence length="46" mass="5199">MFVKRLKKTDTYILICLATSILSSCARRRSFSAGSPFSYSMVESVF</sequence>
<protein>
    <recommendedName>
        <fullName evidence="3">Lipoprotein</fullName>
    </recommendedName>
</protein>
<evidence type="ECO:0008006" key="3">
    <source>
        <dbReference type="Google" id="ProtNLM"/>
    </source>
</evidence>
<accession>A0A087HHT4</accession>
<gene>
    <name evidence="1" type="ordered locus">AALP_Aa2g159800</name>
</gene>